<comment type="caution">
    <text evidence="2">The sequence shown here is derived from an EMBL/GenBank/DDBJ whole genome shotgun (WGS) entry which is preliminary data.</text>
</comment>
<evidence type="ECO:0000313" key="3">
    <source>
        <dbReference type="Proteomes" id="UP000466345"/>
    </source>
</evidence>
<dbReference type="Pfam" id="PF01455">
    <property type="entry name" value="HupF_HypC"/>
    <property type="match status" value="1"/>
</dbReference>
<reference evidence="2 3" key="1">
    <citation type="submission" date="2019-10" db="EMBL/GenBank/DDBJ databases">
        <title>Streptomyces smaragdinus sp. nov. and Streptomyces fabii sp. nov., isolated from the gut of fungus growing-termite Macrotermes natalensis.</title>
        <authorList>
            <person name="Schwitalla J."/>
            <person name="Benndorf R."/>
            <person name="Martin K."/>
            <person name="De Beer W."/>
            <person name="Kaster A.-K."/>
            <person name="Vollmers J."/>
            <person name="Poulsen M."/>
            <person name="Beemelmanns C."/>
        </authorList>
    </citation>
    <scope>NUCLEOTIDE SEQUENCE [LARGE SCALE GENOMIC DNA]</scope>
    <source>
        <strain evidence="2 3">RB5</strain>
    </source>
</reference>
<dbReference type="RefSeq" id="WP_153449494.1">
    <property type="nucleotide sequence ID" value="NZ_WEGJ01000001.1"/>
</dbReference>
<protein>
    <recommendedName>
        <fullName evidence="4">Hydrogenase assembly protein HupF</fullName>
    </recommendedName>
</protein>
<dbReference type="SUPFAM" id="SSF159127">
    <property type="entry name" value="HupF/HypC-like"/>
    <property type="match status" value="1"/>
</dbReference>
<proteinExistence type="inferred from homology"/>
<sequence>MSSPDGSCAGEVCTTCADEAVPMRLVSLLPGELALADGPGARQEISVALVSAAVGDTVLVHAGEAIARIAGVTHE</sequence>
<dbReference type="Proteomes" id="UP000466345">
    <property type="component" value="Unassembled WGS sequence"/>
</dbReference>
<accession>A0A7K0C9S3</accession>
<dbReference type="InterPro" id="IPR001109">
    <property type="entry name" value="Hydrogenase_HupF/HypC"/>
</dbReference>
<dbReference type="EMBL" id="WEGJ01000001">
    <property type="protein sequence ID" value="MQY10133.1"/>
    <property type="molecule type" value="Genomic_DNA"/>
</dbReference>
<gene>
    <name evidence="2" type="ORF">SRB5_02390</name>
</gene>
<evidence type="ECO:0008006" key="4">
    <source>
        <dbReference type="Google" id="ProtNLM"/>
    </source>
</evidence>
<organism evidence="2 3">
    <name type="scientific">Streptomyces smaragdinus</name>
    <dbReference type="NCBI Taxonomy" id="2585196"/>
    <lineage>
        <taxon>Bacteria</taxon>
        <taxon>Bacillati</taxon>
        <taxon>Actinomycetota</taxon>
        <taxon>Actinomycetes</taxon>
        <taxon>Kitasatosporales</taxon>
        <taxon>Streptomycetaceae</taxon>
        <taxon>Streptomyces</taxon>
    </lineage>
</organism>
<dbReference type="OrthoDB" id="3394503at2"/>
<evidence type="ECO:0000313" key="2">
    <source>
        <dbReference type="EMBL" id="MQY10133.1"/>
    </source>
</evidence>
<keyword evidence="3" id="KW-1185">Reference proteome</keyword>
<comment type="similarity">
    <text evidence="1">Belongs to the HupF/HypC family.</text>
</comment>
<evidence type="ECO:0000256" key="1">
    <source>
        <dbReference type="ARBA" id="ARBA00006018"/>
    </source>
</evidence>
<name>A0A7K0C9S3_9ACTN</name>
<dbReference type="AlphaFoldDB" id="A0A7K0C9S3"/>
<dbReference type="Gene3D" id="2.30.30.140">
    <property type="match status" value="1"/>
</dbReference>